<dbReference type="EMBL" id="KV454538">
    <property type="protein sequence ID" value="ODV69770.1"/>
    <property type="molecule type" value="Genomic_DNA"/>
</dbReference>
<feature type="region of interest" description="Disordered" evidence="1">
    <location>
        <begin position="1550"/>
        <end position="1596"/>
    </location>
</feature>
<dbReference type="InterPro" id="IPR035283">
    <property type="entry name" value="Fmp23"/>
</dbReference>
<evidence type="ECO:0000256" key="2">
    <source>
        <dbReference type="SAM" id="Phobius"/>
    </source>
</evidence>
<keyword evidence="2" id="KW-0472">Membrane</keyword>
<gene>
    <name evidence="3" type="ORF">HYPBUDRAFT_3710</name>
</gene>
<dbReference type="OrthoDB" id="4084534at2759"/>
<keyword evidence="4" id="KW-1185">Reference proteome</keyword>
<proteinExistence type="predicted"/>
<dbReference type="RefSeq" id="XP_020078837.1">
    <property type="nucleotide sequence ID" value="XM_020223370.1"/>
</dbReference>
<organism evidence="3 4">
    <name type="scientific">Hyphopichia burtonii NRRL Y-1933</name>
    <dbReference type="NCBI Taxonomy" id="984485"/>
    <lineage>
        <taxon>Eukaryota</taxon>
        <taxon>Fungi</taxon>
        <taxon>Dikarya</taxon>
        <taxon>Ascomycota</taxon>
        <taxon>Saccharomycotina</taxon>
        <taxon>Pichiomycetes</taxon>
        <taxon>Debaryomycetaceae</taxon>
        <taxon>Hyphopichia</taxon>
    </lineage>
</organism>
<evidence type="ECO:0000256" key="1">
    <source>
        <dbReference type="SAM" id="MobiDB-lite"/>
    </source>
</evidence>
<evidence type="ECO:0000313" key="4">
    <source>
        <dbReference type="Proteomes" id="UP000095085"/>
    </source>
</evidence>
<dbReference type="Pfam" id="PF17315">
    <property type="entry name" value="FMP23"/>
    <property type="match status" value="3"/>
</dbReference>
<feature type="transmembrane region" description="Helical" evidence="2">
    <location>
        <begin position="1523"/>
        <end position="1541"/>
    </location>
</feature>
<dbReference type="Proteomes" id="UP000095085">
    <property type="component" value="Unassembled WGS sequence"/>
</dbReference>
<keyword evidence="2" id="KW-1133">Transmembrane helix</keyword>
<feature type="compositionally biased region" description="Polar residues" evidence="1">
    <location>
        <begin position="1567"/>
        <end position="1582"/>
    </location>
</feature>
<name>A0A1E4RR58_9ASCO</name>
<protein>
    <submittedName>
        <fullName evidence="3">Uncharacterized protein</fullName>
    </submittedName>
</protein>
<dbReference type="GeneID" id="30997919"/>
<sequence>MLLKSLFKQARLVNVNPVLGRIGSNGGVNLESTRYISRKLFATSSSIDNDADYEIDLISLRKTKKNDLSTKPIAKSTVLKSINEIKSDPLDFKAYRRSDEQGYLEFVQNYKIELTEFLNFIRKSYNNKIKDFKQLTPVELSNSALIFKNLFLKGKLNPTINKYNSSSYQKMITRLLKYTTHDDKFHINLSDSLLPFVNSDVDLTLIYSKGILNYLPELKDLFGYKKLTGIDQVILEVNNQINILNESLMKSKELENYDLVFFKNFINLQRYSNLNEILSSCDLSTSDLEFILNDSDNLIINNRIKYNSGEDSKIYSTLLELNGHINFFILSSAKKFENFPQFLEELYNASSNSNDLISKEIYSTIVEKLLPLLCNSTINISDIEILKPVVNEEYSKDTLIISDNNRVNFELKTSELVGLHDCIGLLNHFKNYIGGSLNISPIKIESHLVSYINEYTDPKVCSPIVLSKLEDFQLSLREYLLIINWKLNTLDSLLSNQAWQAALDWYSGRHYQIDDDMMAVYDYTDYIKNFEPKDVKYDELLVNLQQEIKLLKSNQLNNLPFECFKVDEIKSILSNLLPSSTRLNQLKNSLPASGSNAKFLDQVLLSPPPAPPSQSYTQVPDDLELDKFINELTILKKDVLKKPYKSFTSSALNKFIDEKIDEVFNSKFHGPKIFKPVNSTEFGIHRGNVYQFVRLSKRLTRLFEVNGGNTEVLDFLIHSQSVFNDMEAKIREKKLAKLATKATTKENDKPYVQIPDDLELHKFTKELEIFKNDELRSSFKNFSPDKINSLLDKRINEIYNDLPNTNPASRLSKENVFEFMRLSKRITRLFDMNGGNTQVLDSVIQSQSVLDSVEAKIAQKKKEKELKASKRDTYETKPYTQIPDDLELHNFINELEILKNDELKASFGNFSAEKINSLLDKRINEIYNDLPNTNPVSRLSKENIYGFMRLSKRLTRLFNINNGNTAILDTLLKNQSILNNVERKIAEKNVSEKPTVKPYVQIPDDLELHKFTKELEIFKNDELKSSFKNFSPDKINALLDKRINEIYNDLPNTNLASRLSKDNVYDFMRLSKRLTRLFDVNGGHTGVLDTLLQSQSVFDNVDSMIKKRRLSSTNISAVPASPLPYKQVPDDFMLEEYMVDLLQLRSELGDDFKKFETDKIMQQLRNMIDNVKKYNLDKRITFSKLYRNLSLLFKHNGQQSFILDNVLINAQTYSDFESSLANRRLNNTIETQPEELSKPKESKDRLQIPTDEEYTNKFNMEEFINNPPNKKTQYNDSEYLISLLAKNGEPSELDNEDLLKSELAFKDAVSNALNNKASKSEENPEEFDELVNLTAEKVRENYKNKSKPEKEVGEKKANVDKETLQDFLQNAKKENELAKERRFRESKAYEWSKSLCNSNRTLESHNFFNPLLSISKSKDSEDLLFPDANKINRNGERKYLILTPNGSKVVMNENPFGPYHADEDIFSVLNKFSEDDFKRLCKVIKRYQSKNWKLIGGGGKEKILVFTRVKFDKKKFVLTKLKTAFATAGVVFITLFGLNYWSGNLDHVQRNERITPPPPNPAEETKVPQSASSMANKTNEANGASEKPLWSGLFWK</sequence>
<accession>A0A1E4RR58</accession>
<keyword evidence="2" id="KW-0812">Transmembrane</keyword>
<reference evidence="4" key="1">
    <citation type="submission" date="2016-05" db="EMBL/GenBank/DDBJ databases">
        <title>Comparative genomics of biotechnologically important yeasts.</title>
        <authorList>
            <consortium name="DOE Joint Genome Institute"/>
            <person name="Riley R."/>
            <person name="Haridas S."/>
            <person name="Wolfe K.H."/>
            <person name="Lopes M.R."/>
            <person name="Hittinger C.T."/>
            <person name="Goker M."/>
            <person name="Salamov A."/>
            <person name="Wisecaver J."/>
            <person name="Long T.M."/>
            <person name="Aerts A.L."/>
            <person name="Barry K."/>
            <person name="Choi C."/>
            <person name="Clum A."/>
            <person name="Coughlan A.Y."/>
            <person name="Deshpande S."/>
            <person name="Douglass A.P."/>
            <person name="Hanson S.J."/>
            <person name="Klenk H.-P."/>
            <person name="Labutti K."/>
            <person name="Lapidus A."/>
            <person name="Lindquist E."/>
            <person name="Lipzen A."/>
            <person name="Meier-Kolthoff J.P."/>
            <person name="Ohm R.A."/>
            <person name="Otillar R.P."/>
            <person name="Pangilinan J."/>
            <person name="Peng Y."/>
            <person name="Rokas A."/>
            <person name="Rosa C.A."/>
            <person name="Scheuner C."/>
            <person name="Sibirny A.A."/>
            <person name="Slot J.C."/>
            <person name="Stielow J.B."/>
            <person name="Sun H."/>
            <person name="Kurtzman C.P."/>
            <person name="Blackwell M."/>
            <person name="Grigoriev I.V."/>
            <person name="Jeffries T.W."/>
        </authorList>
    </citation>
    <scope>NUCLEOTIDE SEQUENCE [LARGE SCALE GENOMIC DNA]</scope>
    <source>
        <strain evidence="4">NRRL Y-1933</strain>
    </source>
</reference>
<evidence type="ECO:0000313" key="3">
    <source>
        <dbReference type="EMBL" id="ODV69770.1"/>
    </source>
</evidence>